<dbReference type="Gene3D" id="4.10.240.10">
    <property type="entry name" value="Zn(2)-C6 fungal-type DNA-binding domain"/>
    <property type="match status" value="1"/>
</dbReference>
<proteinExistence type="predicted"/>
<dbReference type="InterPro" id="IPR001138">
    <property type="entry name" value="Zn2Cys6_DnaBD"/>
</dbReference>
<dbReference type="InterPro" id="IPR053157">
    <property type="entry name" value="Sterol_Uptake_Regulator"/>
</dbReference>
<sequence>MALFLLAARIRDANYGYYSSSYSRDKPPPRPRSLASREEDIAAGVMARIGHKKSRNGCSRCKERRVKCDEKRPCSACVKLRDCCSLVKSSGSSSGQPGGQDHTDPRLMNQRKDIGPVGSIPSPPFTDAAGLIHPVFASSPFSHIANPAPELPSSWTADLNLMNHYTTLTSGTLPGASQRVWQTEVPKEAVAHPFLMHQILAVSAFHLASLQPAQSQAHFTQAFQHQQHAIGGINAEVSHVTSRNCHALFAASSLLFIGSFAVSTPALHKTRQRAVDNMVDIFTLVRGVSSILSSSKEEIRHGVLGDFMECDFRPRESALLTLLLEKLPEIRPGLDANGVNPEAQAVVEEAVAGLRKSVDMASAATPELNVAIIWPMTLKDDFLAMLRVHHPAALVIVSHYCAVLHAAGSDYWFMEGWGRCVTLAIAESLAPSWQGCIQWPLASVS</sequence>
<gene>
    <name evidence="4" type="ORF">AK830_g2843</name>
</gene>
<dbReference type="PANTHER" id="PTHR47784">
    <property type="entry name" value="STEROL UPTAKE CONTROL PROTEIN 2"/>
    <property type="match status" value="1"/>
</dbReference>
<keyword evidence="1" id="KW-0539">Nucleus</keyword>
<feature type="region of interest" description="Disordered" evidence="2">
    <location>
        <begin position="88"/>
        <end position="115"/>
    </location>
</feature>
<dbReference type="InterPro" id="IPR021858">
    <property type="entry name" value="Fun_TF"/>
</dbReference>
<protein>
    <recommendedName>
        <fullName evidence="3">Zn(2)-C6 fungal-type domain-containing protein</fullName>
    </recommendedName>
</protein>
<evidence type="ECO:0000313" key="4">
    <source>
        <dbReference type="EMBL" id="KPM43670.1"/>
    </source>
</evidence>
<dbReference type="PROSITE" id="PS00463">
    <property type="entry name" value="ZN2_CY6_FUNGAL_1"/>
    <property type="match status" value="1"/>
</dbReference>
<evidence type="ECO:0000259" key="3">
    <source>
        <dbReference type="PROSITE" id="PS50048"/>
    </source>
</evidence>
<dbReference type="AlphaFoldDB" id="A0A0P7BR63"/>
<dbReference type="Pfam" id="PF00172">
    <property type="entry name" value="Zn_clus"/>
    <property type="match status" value="1"/>
</dbReference>
<dbReference type="EMBL" id="LKCW01000029">
    <property type="protein sequence ID" value="KPM43670.1"/>
    <property type="molecule type" value="Genomic_DNA"/>
</dbReference>
<evidence type="ECO:0000256" key="2">
    <source>
        <dbReference type="SAM" id="MobiDB-lite"/>
    </source>
</evidence>
<dbReference type="InterPro" id="IPR036864">
    <property type="entry name" value="Zn2-C6_fun-type_DNA-bd_sf"/>
</dbReference>
<feature type="compositionally biased region" description="Basic and acidic residues" evidence="2">
    <location>
        <begin position="101"/>
        <end position="114"/>
    </location>
</feature>
<organism evidence="4 5">
    <name type="scientific">Neonectria ditissima</name>
    <dbReference type="NCBI Taxonomy" id="78410"/>
    <lineage>
        <taxon>Eukaryota</taxon>
        <taxon>Fungi</taxon>
        <taxon>Dikarya</taxon>
        <taxon>Ascomycota</taxon>
        <taxon>Pezizomycotina</taxon>
        <taxon>Sordariomycetes</taxon>
        <taxon>Hypocreomycetidae</taxon>
        <taxon>Hypocreales</taxon>
        <taxon>Nectriaceae</taxon>
        <taxon>Neonectria</taxon>
    </lineage>
</organism>
<dbReference type="GO" id="GO:0001228">
    <property type="term" value="F:DNA-binding transcription activator activity, RNA polymerase II-specific"/>
    <property type="evidence" value="ECO:0007669"/>
    <property type="project" value="TreeGrafter"/>
</dbReference>
<dbReference type="PANTHER" id="PTHR47784:SF5">
    <property type="entry name" value="STEROL UPTAKE CONTROL PROTEIN 2"/>
    <property type="match status" value="1"/>
</dbReference>
<reference evidence="4 5" key="1">
    <citation type="submission" date="2015-09" db="EMBL/GenBank/DDBJ databases">
        <title>Draft genome of a European isolate of the apple canker pathogen Neonectria ditissima.</title>
        <authorList>
            <person name="Gomez-Cortecero A."/>
            <person name="Harrison R.J."/>
            <person name="Armitage A.D."/>
        </authorList>
    </citation>
    <scope>NUCLEOTIDE SEQUENCE [LARGE SCALE GENOMIC DNA]</scope>
    <source>
        <strain evidence="4 5">R09/05</strain>
    </source>
</reference>
<name>A0A0P7BR63_9HYPO</name>
<dbReference type="GO" id="GO:0008270">
    <property type="term" value="F:zinc ion binding"/>
    <property type="evidence" value="ECO:0007669"/>
    <property type="project" value="InterPro"/>
</dbReference>
<keyword evidence="5" id="KW-1185">Reference proteome</keyword>
<comment type="caution">
    <text evidence="4">The sequence shown here is derived from an EMBL/GenBank/DDBJ whole genome shotgun (WGS) entry which is preliminary data.</text>
</comment>
<dbReference type="SMART" id="SM00066">
    <property type="entry name" value="GAL4"/>
    <property type="match status" value="1"/>
</dbReference>
<feature type="domain" description="Zn(2)-C6 fungal-type" evidence="3">
    <location>
        <begin position="57"/>
        <end position="86"/>
    </location>
</feature>
<dbReference type="Proteomes" id="UP000050424">
    <property type="component" value="Unassembled WGS sequence"/>
</dbReference>
<dbReference type="Pfam" id="PF11951">
    <property type="entry name" value="Fungal_trans_2"/>
    <property type="match status" value="1"/>
</dbReference>
<dbReference type="PROSITE" id="PS50048">
    <property type="entry name" value="ZN2_CY6_FUNGAL_2"/>
    <property type="match status" value="1"/>
</dbReference>
<evidence type="ECO:0000256" key="1">
    <source>
        <dbReference type="ARBA" id="ARBA00023242"/>
    </source>
</evidence>
<dbReference type="STRING" id="78410.A0A0P7BR63"/>
<dbReference type="CDD" id="cd00067">
    <property type="entry name" value="GAL4"/>
    <property type="match status" value="1"/>
</dbReference>
<dbReference type="SUPFAM" id="SSF57701">
    <property type="entry name" value="Zn2/Cys6 DNA-binding domain"/>
    <property type="match status" value="1"/>
</dbReference>
<evidence type="ECO:0000313" key="5">
    <source>
        <dbReference type="Proteomes" id="UP000050424"/>
    </source>
</evidence>
<dbReference type="OrthoDB" id="3546279at2759"/>
<accession>A0A0P7BR63</accession>